<dbReference type="Gene3D" id="3.30.70.20">
    <property type="match status" value="2"/>
</dbReference>
<feature type="domain" description="4Fe-4S ferredoxin-type" evidence="1">
    <location>
        <begin position="162"/>
        <end position="193"/>
    </location>
</feature>
<evidence type="ECO:0000259" key="1">
    <source>
        <dbReference type="PROSITE" id="PS51379"/>
    </source>
</evidence>
<evidence type="ECO:0000313" key="2">
    <source>
        <dbReference type="EMBL" id="VAW51964.1"/>
    </source>
</evidence>
<dbReference type="SUPFAM" id="SSF54862">
    <property type="entry name" value="4Fe-4S ferredoxins"/>
    <property type="match status" value="1"/>
</dbReference>
<dbReference type="EMBL" id="UOFE01000023">
    <property type="protein sequence ID" value="VAW51964.1"/>
    <property type="molecule type" value="Genomic_DNA"/>
</dbReference>
<protein>
    <recommendedName>
        <fullName evidence="1">4Fe-4S ferredoxin-type domain-containing protein</fullName>
    </recommendedName>
</protein>
<dbReference type="InterPro" id="IPR017896">
    <property type="entry name" value="4Fe4S_Fe-S-bd"/>
</dbReference>
<dbReference type="PROSITE" id="PS51379">
    <property type="entry name" value="4FE4S_FER_2"/>
    <property type="match status" value="3"/>
</dbReference>
<gene>
    <name evidence="2" type="ORF">MNBD_GAMMA05-2022</name>
</gene>
<sequence>MDRRSFFRSAIDKGGKATVKAIDASVNKQATHWLRPPFAINELEFLLACTRCNDCIDACPHNVIFSLSAKVGARAAGTPALDLLNKGCHLCKDWPCISACTPKALFIPDVPADTKNKTNVISLPVLAKASINTEACLPFSGPECGACIDCCPVDGALTLDMAKPVIDQALCTGCALCREACITEPKAIDIASL</sequence>
<feature type="domain" description="4Fe-4S ferredoxin-type" evidence="1">
    <location>
        <begin position="127"/>
        <end position="160"/>
    </location>
</feature>
<dbReference type="PROSITE" id="PS00198">
    <property type="entry name" value="4FE4S_FER_1"/>
    <property type="match status" value="1"/>
</dbReference>
<proteinExistence type="predicted"/>
<accession>A0A3B0X7R2</accession>
<dbReference type="InterPro" id="IPR017900">
    <property type="entry name" value="4Fe4S_Fe_S_CS"/>
</dbReference>
<name>A0A3B0X7R2_9ZZZZ</name>
<feature type="domain" description="4Fe-4S ferredoxin-type" evidence="1">
    <location>
        <begin position="36"/>
        <end position="70"/>
    </location>
</feature>
<dbReference type="AlphaFoldDB" id="A0A3B0X7R2"/>
<reference evidence="2" key="1">
    <citation type="submission" date="2018-06" db="EMBL/GenBank/DDBJ databases">
        <authorList>
            <person name="Zhirakovskaya E."/>
        </authorList>
    </citation>
    <scope>NUCLEOTIDE SEQUENCE</scope>
</reference>
<organism evidence="2">
    <name type="scientific">hydrothermal vent metagenome</name>
    <dbReference type="NCBI Taxonomy" id="652676"/>
    <lineage>
        <taxon>unclassified sequences</taxon>
        <taxon>metagenomes</taxon>
        <taxon>ecological metagenomes</taxon>
    </lineage>
</organism>